<comment type="similarity">
    <text evidence="2">Belongs to the SusD family.</text>
</comment>
<evidence type="ECO:0000313" key="9">
    <source>
        <dbReference type="Proteomes" id="UP000192678"/>
    </source>
</evidence>
<dbReference type="RefSeq" id="WP_084290854.1">
    <property type="nucleotide sequence ID" value="NZ_FWYB01000010.1"/>
</dbReference>
<evidence type="ECO:0000259" key="6">
    <source>
        <dbReference type="Pfam" id="PF07980"/>
    </source>
</evidence>
<gene>
    <name evidence="8" type="ORF">SAMN04488101_110143</name>
</gene>
<feature type="domain" description="SusD-like N-terminal" evidence="7">
    <location>
        <begin position="22"/>
        <end position="223"/>
    </location>
</feature>
<name>A0A1W2E8V0_9SPHI</name>
<keyword evidence="5" id="KW-0998">Cell outer membrane</keyword>
<dbReference type="OrthoDB" id="621570at2"/>
<evidence type="ECO:0000313" key="8">
    <source>
        <dbReference type="EMBL" id="SMD05488.1"/>
    </source>
</evidence>
<dbReference type="STRING" id="475255.SAMN04488101_110143"/>
<sequence length="481" mass="53576">MKILYSVLCIVILSTLVSCKKYVDIEDPKDQLISKLVFVNDASATAVLTGIYSDMNGFNYQFANVVTTFMCAMAADEFTYASASAAFDEFKNNSVTAGNQYVKIMWEQPYSFIYRANLAIEGVSASTTLTPEVKNQLLGEALFVRAFCHFYLVNFFGDVPLILDSDVLKNTNLPRTPKAEVYASIIKDLTEAKKVLVLAYPGNKERIRPNKTAATLLLARTYLYNGNYALAEQEAAEVISTSGYAILNHPDPNNVAHMTKVFLKNSAETVWQLQAINTSVGRNTWEGNTLLSTGAPFYRLNKGAGSLIEAFGTTDLRKANWVGEYTTTAVPPVTHYYPFKYKVRVGTINAPTEYSMVLRFAEAFLIRAEARAQQLNFSGMKDDLDVIRQRAGLNLLPVTADLAVAMAQVENERRLELFTEWGHRWFDLKRWKSVTGDPTKTRADDVLSLTKTAWKSTAILFPIPSSALNSNHSLIPNPGYN</sequence>
<evidence type="ECO:0000256" key="3">
    <source>
        <dbReference type="ARBA" id="ARBA00022729"/>
    </source>
</evidence>
<evidence type="ECO:0000256" key="2">
    <source>
        <dbReference type="ARBA" id="ARBA00006275"/>
    </source>
</evidence>
<evidence type="ECO:0000256" key="5">
    <source>
        <dbReference type="ARBA" id="ARBA00023237"/>
    </source>
</evidence>
<dbReference type="CDD" id="cd08977">
    <property type="entry name" value="SusD"/>
    <property type="match status" value="1"/>
</dbReference>
<dbReference type="EMBL" id="FWYB01000010">
    <property type="protein sequence ID" value="SMD05488.1"/>
    <property type="molecule type" value="Genomic_DNA"/>
</dbReference>
<comment type="subcellular location">
    <subcellularLocation>
        <location evidence="1">Cell outer membrane</location>
    </subcellularLocation>
</comment>
<dbReference type="Pfam" id="PF14322">
    <property type="entry name" value="SusD-like_3"/>
    <property type="match status" value="1"/>
</dbReference>
<dbReference type="InterPro" id="IPR033985">
    <property type="entry name" value="SusD-like_N"/>
</dbReference>
<accession>A0A1W2E8V0</accession>
<dbReference type="GO" id="GO:0009279">
    <property type="term" value="C:cell outer membrane"/>
    <property type="evidence" value="ECO:0007669"/>
    <property type="project" value="UniProtKB-SubCell"/>
</dbReference>
<evidence type="ECO:0000256" key="4">
    <source>
        <dbReference type="ARBA" id="ARBA00023136"/>
    </source>
</evidence>
<protein>
    <submittedName>
        <fullName evidence="8">SusD family protein</fullName>
    </submittedName>
</protein>
<feature type="domain" description="RagB/SusD" evidence="6">
    <location>
        <begin position="334"/>
        <end position="480"/>
    </location>
</feature>
<organism evidence="8 9">
    <name type="scientific">Pedobacter nyackensis</name>
    <dbReference type="NCBI Taxonomy" id="475255"/>
    <lineage>
        <taxon>Bacteria</taxon>
        <taxon>Pseudomonadati</taxon>
        <taxon>Bacteroidota</taxon>
        <taxon>Sphingobacteriia</taxon>
        <taxon>Sphingobacteriales</taxon>
        <taxon>Sphingobacteriaceae</taxon>
        <taxon>Pedobacter</taxon>
    </lineage>
</organism>
<dbReference type="InterPro" id="IPR011990">
    <property type="entry name" value="TPR-like_helical_dom_sf"/>
</dbReference>
<reference evidence="8 9" key="1">
    <citation type="submission" date="2017-04" db="EMBL/GenBank/DDBJ databases">
        <authorList>
            <person name="Afonso C.L."/>
            <person name="Miller P.J."/>
            <person name="Scott M.A."/>
            <person name="Spackman E."/>
            <person name="Goraichik I."/>
            <person name="Dimitrov K.M."/>
            <person name="Suarez D.L."/>
            <person name="Swayne D.E."/>
        </authorList>
    </citation>
    <scope>NUCLEOTIDE SEQUENCE [LARGE SCALE GENOMIC DNA]</scope>
    <source>
        <strain evidence="8 9">DSM 19625</strain>
    </source>
</reference>
<keyword evidence="9" id="KW-1185">Reference proteome</keyword>
<dbReference type="Proteomes" id="UP000192678">
    <property type="component" value="Unassembled WGS sequence"/>
</dbReference>
<dbReference type="Pfam" id="PF07980">
    <property type="entry name" value="SusD_RagB"/>
    <property type="match status" value="1"/>
</dbReference>
<dbReference type="AlphaFoldDB" id="A0A1W2E8V0"/>
<evidence type="ECO:0000256" key="1">
    <source>
        <dbReference type="ARBA" id="ARBA00004442"/>
    </source>
</evidence>
<dbReference type="InterPro" id="IPR012944">
    <property type="entry name" value="SusD_RagB_dom"/>
</dbReference>
<evidence type="ECO:0000259" key="7">
    <source>
        <dbReference type="Pfam" id="PF14322"/>
    </source>
</evidence>
<keyword evidence="4" id="KW-0472">Membrane</keyword>
<dbReference type="Gene3D" id="1.25.40.390">
    <property type="match status" value="1"/>
</dbReference>
<keyword evidence="3" id="KW-0732">Signal</keyword>
<dbReference type="PROSITE" id="PS51257">
    <property type="entry name" value="PROKAR_LIPOPROTEIN"/>
    <property type="match status" value="1"/>
</dbReference>
<dbReference type="SUPFAM" id="SSF48452">
    <property type="entry name" value="TPR-like"/>
    <property type="match status" value="1"/>
</dbReference>
<proteinExistence type="inferred from homology"/>